<feature type="compositionally biased region" description="Acidic residues" evidence="1">
    <location>
        <begin position="132"/>
        <end position="141"/>
    </location>
</feature>
<keyword evidence="2" id="KW-1133">Transmembrane helix</keyword>
<keyword evidence="2" id="KW-0812">Transmembrane</keyword>
<sequence length="182" mass="21172">MKKNETKEKYIEKSEVLEKIANGITSWIGSIPSLVTHTLFFLVSFLLPLLKVVEFDKMLLILTTVLSLEAIYLSILIQMSVNKSHEKIEDIQEDIEDIQEDIEEISEDIEEISEDIEEINEDIEDIQEDIEEINEDDDEEDHNERAKKTILKSNVNSNKNEIKALKDKILELQNKIDELKKD</sequence>
<dbReference type="SUPFAM" id="SSF58100">
    <property type="entry name" value="Bacterial hemolysins"/>
    <property type="match status" value="1"/>
</dbReference>
<dbReference type="AlphaFoldDB" id="A0A1M4U4S0"/>
<dbReference type="OrthoDB" id="1262176at2"/>
<dbReference type="STRING" id="1416778.SAMN05443633_101405"/>
<dbReference type="Gene3D" id="1.10.287.950">
    <property type="entry name" value="Methyl-accepting chemotaxis protein"/>
    <property type="match status" value="1"/>
</dbReference>
<dbReference type="EMBL" id="FQUT01000001">
    <property type="protein sequence ID" value="SHE51675.1"/>
    <property type="molecule type" value="Genomic_DNA"/>
</dbReference>
<accession>A0A1M4U4S0</accession>
<feature type="transmembrane region" description="Helical" evidence="2">
    <location>
        <begin position="20"/>
        <end position="46"/>
    </location>
</feature>
<dbReference type="InterPro" id="IPR010406">
    <property type="entry name" value="DUF1003"/>
</dbReference>
<evidence type="ECO:0000256" key="1">
    <source>
        <dbReference type="SAM" id="MobiDB-lite"/>
    </source>
</evidence>
<proteinExistence type="predicted"/>
<keyword evidence="2" id="KW-0472">Membrane</keyword>
<gene>
    <name evidence="3" type="ORF">SAMN05443633_101405</name>
</gene>
<feature type="region of interest" description="Disordered" evidence="1">
    <location>
        <begin position="132"/>
        <end position="151"/>
    </location>
</feature>
<organism evidence="3 4">
    <name type="scientific">Chryseobacterium arachidis</name>
    <dbReference type="NCBI Taxonomy" id="1416778"/>
    <lineage>
        <taxon>Bacteria</taxon>
        <taxon>Pseudomonadati</taxon>
        <taxon>Bacteroidota</taxon>
        <taxon>Flavobacteriia</taxon>
        <taxon>Flavobacteriales</taxon>
        <taxon>Weeksellaceae</taxon>
        <taxon>Chryseobacterium group</taxon>
        <taxon>Chryseobacterium</taxon>
    </lineage>
</organism>
<name>A0A1M4U4S0_9FLAO</name>
<dbReference type="Pfam" id="PF06210">
    <property type="entry name" value="DUF1003"/>
    <property type="match status" value="1"/>
</dbReference>
<dbReference type="Proteomes" id="UP000184518">
    <property type="component" value="Unassembled WGS sequence"/>
</dbReference>
<dbReference type="RefSeq" id="WP_072952941.1">
    <property type="nucleotide sequence ID" value="NZ_FQUT01000001.1"/>
</dbReference>
<evidence type="ECO:0000313" key="3">
    <source>
        <dbReference type="EMBL" id="SHE51675.1"/>
    </source>
</evidence>
<keyword evidence="4" id="KW-1185">Reference proteome</keyword>
<feature type="transmembrane region" description="Helical" evidence="2">
    <location>
        <begin position="58"/>
        <end position="77"/>
    </location>
</feature>
<evidence type="ECO:0000313" key="4">
    <source>
        <dbReference type="Proteomes" id="UP000184518"/>
    </source>
</evidence>
<protein>
    <submittedName>
        <fullName evidence="3">Uncharacterized membrane protein</fullName>
    </submittedName>
</protein>
<reference evidence="4" key="1">
    <citation type="submission" date="2016-11" db="EMBL/GenBank/DDBJ databases">
        <authorList>
            <person name="Varghese N."/>
            <person name="Submissions S."/>
        </authorList>
    </citation>
    <scope>NUCLEOTIDE SEQUENCE [LARGE SCALE GENOMIC DNA]</scope>
    <source>
        <strain evidence="4">DSM 27619</strain>
    </source>
</reference>
<evidence type="ECO:0000256" key="2">
    <source>
        <dbReference type="SAM" id="Phobius"/>
    </source>
</evidence>